<protein>
    <submittedName>
        <fullName evidence="2">Uncharacterized protein</fullName>
    </submittedName>
</protein>
<dbReference type="RefSeq" id="WP_207672079.1">
    <property type="nucleotide sequence ID" value="NZ_JAFREM010000004.1"/>
</dbReference>
<proteinExistence type="predicted"/>
<keyword evidence="3" id="KW-1185">Reference proteome</keyword>
<reference evidence="2 3" key="1">
    <citation type="submission" date="2021-03" db="EMBL/GenBank/DDBJ databases">
        <title>Enterococcal diversity collection.</title>
        <authorList>
            <person name="Gilmore M.S."/>
            <person name="Schwartzman J."/>
            <person name="Van Tyne D."/>
            <person name="Martin M."/>
            <person name="Earl A.M."/>
            <person name="Manson A.L."/>
            <person name="Straub T."/>
            <person name="Salamzade R."/>
            <person name="Saavedra J."/>
            <person name="Lebreton F."/>
            <person name="Prichula J."/>
            <person name="Schaufler K."/>
            <person name="Gaca A."/>
            <person name="Sgardioli B."/>
            <person name="Wagenaar J."/>
            <person name="Strong T."/>
        </authorList>
    </citation>
    <scope>NUCLEOTIDE SEQUENCE [LARGE SCALE GENOMIC DNA]</scope>
    <source>
        <strain evidence="2 3">669A</strain>
    </source>
</reference>
<evidence type="ECO:0000256" key="1">
    <source>
        <dbReference type="SAM" id="MobiDB-lite"/>
    </source>
</evidence>
<evidence type="ECO:0000313" key="3">
    <source>
        <dbReference type="Proteomes" id="UP000664601"/>
    </source>
</evidence>
<feature type="compositionally biased region" description="Basic and acidic residues" evidence="1">
    <location>
        <begin position="291"/>
        <end position="301"/>
    </location>
</feature>
<feature type="compositionally biased region" description="Basic residues" evidence="1">
    <location>
        <begin position="325"/>
        <end position="343"/>
    </location>
</feature>
<sequence>MTEILLKQRQIFVSKRETLEKRLIQHLEKYQDEAYIIQCAVAIMLRNALCVADFSYLAQEKICSILLKSQKLASVRHLTPYFESYFSQKDWANVKANLFTSEDDYLKATEKTRLHIDKLLPLLNSKDCTVDKKHNLKAAFEDESGKLHTWNLSNVVRRLDPMETHALLSILGELTIFQKDGVRRFVRVVWLDYAVDEKYRSFDVRKEDDPLYQPKEDAESEPVTVQESPEEVAGVESDAPTNNSTTKDAEDTSETQESDASSLSQATRSLLSNFIKNDRQENDTGEDASAEENKTQLEKKTSLSKPLKGFLPSLKNNGQQQSGKKDRKKNKNKGRGKNGKKRK</sequence>
<comment type="caution">
    <text evidence="2">The sequence shown here is derived from an EMBL/GenBank/DDBJ whole genome shotgun (WGS) entry which is preliminary data.</text>
</comment>
<feature type="compositionally biased region" description="Basic and acidic residues" evidence="1">
    <location>
        <begin position="208"/>
        <end position="217"/>
    </location>
</feature>
<name>A0ABS3L7S7_9ENTE</name>
<feature type="region of interest" description="Disordered" evidence="1">
    <location>
        <begin position="208"/>
        <end position="343"/>
    </location>
</feature>
<evidence type="ECO:0000313" key="2">
    <source>
        <dbReference type="EMBL" id="MBO1305145.1"/>
    </source>
</evidence>
<organism evidence="2 3">
    <name type="scientific">Candidatus Enterococcus moelleringii</name>
    <dbReference type="NCBI Taxonomy" id="2815325"/>
    <lineage>
        <taxon>Bacteria</taxon>
        <taxon>Bacillati</taxon>
        <taxon>Bacillota</taxon>
        <taxon>Bacilli</taxon>
        <taxon>Lactobacillales</taxon>
        <taxon>Enterococcaceae</taxon>
        <taxon>Enterococcus</taxon>
    </lineage>
</organism>
<accession>A0ABS3L7S7</accession>
<feature type="compositionally biased region" description="Polar residues" evidence="1">
    <location>
        <begin position="258"/>
        <end position="275"/>
    </location>
</feature>
<dbReference type="EMBL" id="JAFREM010000004">
    <property type="protein sequence ID" value="MBO1305145.1"/>
    <property type="molecule type" value="Genomic_DNA"/>
</dbReference>
<dbReference type="Proteomes" id="UP000664601">
    <property type="component" value="Unassembled WGS sequence"/>
</dbReference>
<gene>
    <name evidence="2" type="ORF">JZO70_03160</name>
</gene>